<protein>
    <recommendedName>
        <fullName evidence="3">DUF7703 domain-containing protein</fullName>
    </recommendedName>
</protein>
<keyword evidence="2" id="KW-0472">Membrane</keyword>
<feature type="region of interest" description="Disordered" evidence="1">
    <location>
        <begin position="316"/>
        <end position="339"/>
    </location>
</feature>
<evidence type="ECO:0000259" key="3">
    <source>
        <dbReference type="Pfam" id="PF24802"/>
    </source>
</evidence>
<dbReference type="AlphaFoldDB" id="A0A1B8GI86"/>
<feature type="compositionally biased region" description="Polar residues" evidence="1">
    <location>
        <begin position="280"/>
        <end position="292"/>
    </location>
</feature>
<feature type="transmembrane region" description="Helical" evidence="2">
    <location>
        <begin position="53"/>
        <end position="74"/>
    </location>
</feature>
<dbReference type="PANTHER" id="PTHR37013:SF3">
    <property type="entry name" value="INTEGRAL MEMBRANE PROTEIN (AFU_ORTHOLOGUE AFUA_1G05950)"/>
    <property type="match status" value="1"/>
</dbReference>
<feature type="transmembrane region" description="Helical" evidence="2">
    <location>
        <begin position="201"/>
        <end position="220"/>
    </location>
</feature>
<feature type="transmembrane region" description="Helical" evidence="2">
    <location>
        <begin position="86"/>
        <end position="106"/>
    </location>
</feature>
<evidence type="ECO:0000256" key="1">
    <source>
        <dbReference type="SAM" id="MobiDB-lite"/>
    </source>
</evidence>
<evidence type="ECO:0000313" key="5">
    <source>
        <dbReference type="Proteomes" id="UP000091956"/>
    </source>
</evidence>
<feature type="transmembrane region" description="Helical" evidence="2">
    <location>
        <begin position="20"/>
        <end position="46"/>
    </location>
</feature>
<organism evidence="4 5">
    <name type="scientific">Pseudogymnoascus verrucosus</name>
    <dbReference type="NCBI Taxonomy" id="342668"/>
    <lineage>
        <taxon>Eukaryota</taxon>
        <taxon>Fungi</taxon>
        <taxon>Dikarya</taxon>
        <taxon>Ascomycota</taxon>
        <taxon>Pezizomycotina</taxon>
        <taxon>Leotiomycetes</taxon>
        <taxon>Thelebolales</taxon>
        <taxon>Thelebolaceae</taxon>
        <taxon>Pseudogymnoascus</taxon>
    </lineage>
</organism>
<keyword evidence="5" id="KW-1185">Reference proteome</keyword>
<sequence length="339" mass="37968">MTSGAEAGIRGGYTGNSRGVIATLGAFIGVTWYNCIELIILILCTFKKYQGAYFWSLLITTTIGVLVHSIGFLIKDFELTTATWVPITITTIGWWTMIIGQSFVLYSRLHFVIWDKRIFRFVLGMIIANIFLLLIPTTVLTYGSNFTSSQKFLNGYIIMEKIEIIGVSVQEIIISSLYIYGTRELLKYNKEGENRSILFQLFGINLLFILMDIGLIATQYSNLFTYQTTLKGLIYSIKLKLEFFVLGKLVRIASRGGKPANGEIDVSEFVDSSQVNSDITHANNPNPLMHQNQPPPNMRREDVSIAMFEHSDRNDILGVDSSLSSSSRVTTDSPPHASP</sequence>
<dbReference type="PANTHER" id="PTHR37013">
    <property type="entry name" value="INTEGRAL MEMBRANE PROTEIN (AFU_ORTHOLOGUE AFUA_1G05950)-RELATED"/>
    <property type="match status" value="1"/>
</dbReference>
<dbReference type="InterPro" id="IPR056120">
    <property type="entry name" value="DUF7703"/>
</dbReference>
<feature type="domain" description="DUF7703" evidence="3">
    <location>
        <begin position="24"/>
        <end position="252"/>
    </location>
</feature>
<feature type="region of interest" description="Disordered" evidence="1">
    <location>
        <begin position="280"/>
        <end position="299"/>
    </location>
</feature>
<accession>A0A1B8GI86</accession>
<reference evidence="4 5" key="1">
    <citation type="submission" date="2016-03" db="EMBL/GenBank/DDBJ databases">
        <title>Comparative genomics of Pseudogymnoascus destructans, the fungus causing white-nose syndrome of bats.</title>
        <authorList>
            <person name="Palmer J.M."/>
            <person name="Drees K.P."/>
            <person name="Foster J.T."/>
            <person name="Lindner D.L."/>
        </authorList>
    </citation>
    <scope>NUCLEOTIDE SEQUENCE [LARGE SCALE GENOMIC DNA]</scope>
    <source>
        <strain evidence="4 5">UAMH 10579</strain>
    </source>
</reference>
<reference evidence="5" key="2">
    <citation type="journal article" date="2018" name="Nat. Commun.">
        <title>Extreme sensitivity to ultraviolet light in the fungal pathogen causing white-nose syndrome of bats.</title>
        <authorList>
            <person name="Palmer J.M."/>
            <person name="Drees K.P."/>
            <person name="Foster J.T."/>
            <person name="Lindner D.L."/>
        </authorList>
    </citation>
    <scope>NUCLEOTIDE SEQUENCE [LARGE SCALE GENOMIC DNA]</scope>
    <source>
        <strain evidence="5">UAMH 10579</strain>
    </source>
</reference>
<gene>
    <name evidence="4" type="ORF">VE01_05243</name>
</gene>
<keyword evidence="2" id="KW-1133">Transmembrane helix</keyword>
<proteinExistence type="predicted"/>
<evidence type="ECO:0000256" key="2">
    <source>
        <dbReference type="SAM" id="Phobius"/>
    </source>
</evidence>
<keyword evidence="2" id="KW-0812">Transmembrane</keyword>
<feature type="transmembrane region" description="Helical" evidence="2">
    <location>
        <begin position="118"/>
        <end position="142"/>
    </location>
</feature>
<dbReference type="STRING" id="342668.A0A1B8GI86"/>
<dbReference type="OrthoDB" id="405906at2759"/>
<dbReference type="Pfam" id="PF24802">
    <property type="entry name" value="DUF7703"/>
    <property type="match status" value="1"/>
</dbReference>
<dbReference type="Proteomes" id="UP000091956">
    <property type="component" value="Unassembled WGS sequence"/>
</dbReference>
<dbReference type="EMBL" id="KV460235">
    <property type="protein sequence ID" value="OBT95515.1"/>
    <property type="molecule type" value="Genomic_DNA"/>
</dbReference>
<dbReference type="RefSeq" id="XP_018129248.1">
    <property type="nucleotide sequence ID" value="XM_018274708.1"/>
</dbReference>
<dbReference type="GeneID" id="28838629"/>
<name>A0A1B8GI86_9PEZI</name>
<evidence type="ECO:0000313" key="4">
    <source>
        <dbReference type="EMBL" id="OBT95515.1"/>
    </source>
</evidence>